<comment type="catalytic activity">
    <reaction evidence="4">
        <text>The enzyme specifically hydrolyzes (1-&gt;4)-beta-D-galactosidic linkages in type I arabinogalactans.</text>
        <dbReference type="EC" id="3.2.1.89"/>
    </reaction>
</comment>
<dbReference type="SUPFAM" id="SSF51445">
    <property type="entry name" value="(Trans)glycosidases"/>
    <property type="match status" value="1"/>
</dbReference>
<dbReference type="RefSeq" id="WP_070103669.1">
    <property type="nucleotide sequence ID" value="NZ_CZAL01000001.1"/>
</dbReference>
<comment type="similarity">
    <text evidence="1 4">Belongs to the glycosyl hydrolase 53 family.</text>
</comment>
<dbReference type="GO" id="GO:0031218">
    <property type="term" value="F:arabinogalactan endo-1,4-beta-galactosidase activity"/>
    <property type="evidence" value="ECO:0007669"/>
    <property type="project" value="UniProtKB-EC"/>
</dbReference>
<dbReference type="InterPro" id="IPR017853">
    <property type="entry name" value="GH"/>
</dbReference>
<dbReference type="GO" id="GO:0015926">
    <property type="term" value="F:glucosidase activity"/>
    <property type="evidence" value="ECO:0007669"/>
    <property type="project" value="InterPro"/>
</dbReference>
<dbReference type="InterPro" id="IPR011683">
    <property type="entry name" value="Glyco_hydro_53"/>
</dbReference>
<evidence type="ECO:0000256" key="2">
    <source>
        <dbReference type="ARBA" id="ARBA00022801"/>
    </source>
</evidence>
<proteinExistence type="inferred from homology"/>
<feature type="chain" id="PRO_5039754757" description="Arabinogalactan endo-beta-1,4-galactanase" evidence="4">
    <location>
        <begin position="22"/>
        <end position="549"/>
    </location>
</feature>
<dbReference type="EC" id="3.2.1.89" evidence="4"/>
<protein>
    <recommendedName>
        <fullName evidence="4">Arabinogalactan endo-beta-1,4-galactanase</fullName>
        <ecNumber evidence="4">3.2.1.89</ecNumber>
    </recommendedName>
</protein>
<evidence type="ECO:0000313" key="6">
    <source>
        <dbReference type="Proteomes" id="UP000095709"/>
    </source>
</evidence>
<evidence type="ECO:0000256" key="1">
    <source>
        <dbReference type="ARBA" id="ARBA00010687"/>
    </source>
</evidence>
<dbReference type="Gene3D" id="2.60.120.260">
    <property type="entry name" value="Galactose-binding domain-like"/>
    <property type="match status" value="1"/>
</dbReference>
<dbReference type="Proteomes" id="UP000095709">
    <property type="component" value="Unassembled WGS sequence"/>
</dbReference>
<dbReference type="Pfam" id="PF07745">
    <property type="entry name" value="Glyco_hydro_53"/>
    <property type="match status" value="1"/>
</dbReference>
<accession>A0A174HBI6</accession>
<sequence length="549" mass="61149">MKRNIVSKAIMGLALGLMVLAGTQNEVKAERSNADYSDFIRGADVSMLKDIEDLGGEFYDNGVKKDALEIMKNHGANYVRLRLWVDPYDSEGNSYGGGSNDFNTTLYLAKRAQEKGMKVLIDFHLSDYWADPGTQSKPKAWENLSYDELKTTLYNYMKNTLNDFKNQGVVPDMVQVGNETSSGILWDEGKIGGDYTDFTQLAELLNQAISGVRASVGNQTKIVLHLDNGGNNSLYRWWFDGVTGCGFDLDFDIIGLTYYPMWHGTMDDLQYNLNDISARYNKDVMIVETAYAFTLADGDGLGSSFSPQDEEIGGYPASVQGQKDFMSDLESVILNVPGNRGLGFFYWEPEWIPVEGAYWGTEAGKEYIEDNGILSNPWDNLALFDFNGNALESIDIFQTPEQNLVTNPGFEIDGYTNSPTGWNVWLDDGVNGETVKTEGNGFDGNYKLSFWNESAYGCSIYQTVTGLENGTYTLSAWVMTNANQTVNQLYVKNYGGEEMNQTLPVSDLGWNKVVIDNIQITNGQCELGIYSIANGGDWCNIDNVMLRKK</sequence>
<organism evidence="5 6">
    <name type="scientific">Fusicatenibacter saccharivorans</name>
    <dbReference type="NCBI Taxonomy" id="1150298"/>
    <lineage>
        <taxon>Bacteria</taxon>
        <taxon>Bacillati</taxon>
        <taxon>Bacillota</taxon>
        <taxon>Clostridia</taxon>
        <taxon>Lachnospirales</taxon>
        <taxon>Lachnospiraceae</taxon>
        <taxon>Fusicatenibacter</taxon>
    </lineage>
</organism>
<gene>
    <name evidence="5" type="primary">ganB_1</name>
    <name evidence="5" type="ORF">ERS852498_00332</name>
</gene>
<reference evidence="5 6" key="1">
    <citation type="submission" date="2015-09" db="EMBL/GenBank/DDBJ databases">
        <authorList>
            <consortium name="Pathogen Informatics"/>
        </authorList>
    </citation>
    <scope>NUCLEOTIDE SEQUENCE [LARGE SCALE GENOMIC DNA]</scope>
    <source>
        <strain evidence="5 6">2789STDY5834885</strain>
    </source>
</reference>
<dbReference type="GO" id="GO:0045490">
    <property type="term" value="P:pectin catabolic process"/>
    <property type="evidence" value="ECO:0007669"/>
    <property type="project" value="TreeGrafter"/>
</dbReference>
<evidence type="ECO:0000256" key="3">
    <source>
        <dbReference type="ARBA" id="ARBA00023295"/>
    </source>
</evidence>
<keyword evidence="2 4" id="KW-0378">Hydrolase</keyword>
<dbReference type="AlphaFoldDB" id="A0A174HBI6"/>
<keyword evidence="3 4" id="KW-0326">Glycosidase</keyword>
<dbReference type="PANTHER" id="PTHR34983:SF2">
    <property type="entry name" value="ENDO-BETA-1,4-GALACTANASE"/>
    <property type="match status" value="1"/>
</dbReference>
<evidence type="ECO:0000313" key="5">
    <source>
        <dbReference type="EMBL" id="CUO72243.1"/>
    </source>
</evidence>
<evidence type="ECO:0000256" key="4">
    <source>
        <dbReference type="RuleBase" id="RU361192"/>
    </source>
</evidence>
<dbReference type="Gene3D" id="3.20.20.80">
    <property type="entry name" value="Glycosidases"/>
    <property type="match status" value="1"/>
</dbReference>
<dbReference type="EMBL" id="CZAL01000001">
    <property type="protein sequence ID" value="CUO72243.1"/>
    <property type="molecule type" value="Genomic_DNA"/>
</dbReference>
<name>A0A174HBI6_9FIRM</name>
<dbReference type="PANTHER" id="PTHR34983">
    <property type="entry name" value="ARABINOGALACTAN ENDO-BETA-1,4-GALACTANASE A"/>
    <property type="match status" value="1"/>
</dbReference>
<keyword evidence="4" id="KW-0732">Signal</keyword>
<feature type="signal peptide" evidence="4">
    <location>
        <begin position="1"/>
        <end position="21"/>
    </location>
</feature>